<evidence type="ECO:0000256" key="2">
    <source>
        <dbReference type="SAM" id="Phobius"/>
    </source>
</evidence>
<dbReference type="AlphaFoldDB" id="A0A4R5AHC5"/>
<keyword evidence="4" id="KW-1185">Reference proteome</keyword>
<evidence type="ECO:0000313" key="3">
    <source>
        <dbReference type="EMBL" id="TDD70840.1"/>
    </source>
</evidence>
<sequence>MSQPRPATVVGTIALVLVGGAVATVVGAILMFIRFHPSSMLDEGIRDSTAYYALACAIIGFITAVFLMPTRPRGPAAPITAVIAGYVALNIGVRCGVILDAVTYGTSFDIDFILTVLDPGFSPWDLLAPAVAGTVAGVRVAMVAGKPAQPLGGFGVAPQPPFSGRPMQPPGPGYQPPTPTYRPQPPTPGGPQGPPPPSSGGPGRLAG</sequence>
<keyword evidence="2" id="KW-0812">Transmembrane</keyword>
<evidence type="ECO:0000313" key="4">
    <source>
        <dbReference type="Proteomes" id="UP000294513"/>
    </source>
</evidence>
<keyword evidence="2" id="KW-0472">Membrane</keyword>
<feature type="compositionally biased region" description="Pro residues" evidence="1">
    <location>
        <begin position="158"/>
        <end position="199"/>
    </location>
</feature>
<protein>
    <submittedName>
        <fullName evidence="3">Uncharacterized protein</fullName>
    </submittedName>
</protein>
<gene>
    <name evidence="3" type="ORF">E1298_36390</name>
</gene>
<feature type="transmembrane region" description="Helical" evidence="2">
    <location>
        <begin position="50"/>
        <end position="68"/>
    </location>
</feature>
<reference evidence="3 4" key="1">
    <citation type="submission" date="2019-03" db="EMBL/GenBank/DDBJ databases">
        <title>Draft genome sequences of novel Actinobacteria.</title>
        <authorList>
            <person name="Sahin N."/>
            <person name="Ay H."/>
            <person name="Saygin H."/>
        </authorList>
    </citation>
    <scope>NUCLEOTIDE SEQUENCE [LARGE SCALE GENOMIC DNA]</scope>
    <source>
        <strain evidence="3 4">H3C3</strain>
    </source>
</reference>
<evidence type="ECO:0000256" key="1">
    <source>
        <dbReference type="SAM" id="MobiDB-lite"/>
    </source>
</evidence>
<dbReference type="EMBL" id="SMKU01000299">
    <property type="protein sequence ID" value="TDD70840.1"/>
    <property type="molecule type" value="Genomic_DNA"/>
</dbReference>
<keyword evidence="2" id="KW-1133">Transmembrane helix</keyword>
<dbReference type="OrthoDB" id="3481700at2"/>
<name>A0A4R5AHC5_9ACTN</name>
<accession>A0A4R5AHC5</accession>
<feature type="region of interest" description="Disordered" evidence="1">
    <location>
        <begin position="154"/>
        <end position="207"/>
    </location>
</feature>
<proteinExistence type="predicted"/>
<comment type="caution">
    <text evidence="3">The sequence shown here is derived from an EMBL/GenBank/DDBJ whole genome shotgun (WGS) entry which is preliminary data.</text>
</comment>
<feature type="transmembrane region" description="Helical" evidence="2">
    <location>
        <begin position="7"/>
        <end position="30"/>
    </location>
</feature>
<organism evidence="3 4">
    <name type="scientific">Actinomadura rubrisoli</name>
    <dbReference type="NCBI Taxonomy" id="2530368"/>
    <lineage>
        <taxon>Bacteria</taxon>
        <taxon>Bacillati</taxon>
        <taxon>Actinomycetota</taxon>
        <taxon>Actinomycetes</taxon>
        <taxon>Streptosporangiales</taxon>
        <taxon>Thermomonosporaceae</taxon>
        <taxon>Actinomadura</taxon>
    </lineage>
</organism>
<dbReference type="RefSeq" id="WP_131901532.1">
    <property type="nucleotide sequence ID" value="NZ_SMKU01000299.1"/>
</dbReference>
<dbReference type="Proteomes" id="UP000294513">
    <property type="component" value="Unassembled WGS sequence"/>
</dbReference>